<dbReference type="OrthoDB" id="122393at2759"/>
<evidence type="ECO:0000313" key="2">
    <source>
        <dbReference type="EMBL" id="OWZ20091.1"/>
    </source>
</evidence>
<dbReference type="Proteomes" id="UP000198211">
    <property type="component" value="Unassembled WGS sequence"/>
</dbReference>
<dbReference type="AlphaFoldDB" id="A0A225WR85"/>
<reference evidence="3" key="1">
    <citation type="submission" date="2017-03" db="EMBL/GenBank/DDBJ databases">
        <title>Phytopthora megakarya and P. palmivora, two closely related causual agents of cacao black pod achieved similar genome size and gene model numbers by different mechanisms.</title>
        <authorList>
            <person name="Ali S."/>
            <person name="Shao J."/>
            <person name="Larry D.J."/>
            <person name="Kronmiller B."/>
            <person name="Shen D."/>
            <person name="Strem M.D."/>
            <person name="Melnick R.L."/>
            <person name="Guiltinan M.J."/>
            <person name="Tyler B.M."/>
            <person name="Meinhardt L.W."/>
            <person name="Bailey B.A."/>
        </authorList>
    </citation>
    <scope>NUCLEOTIDE SEQUENCE [LARGE SCALE GENOMIC DNA]</scope>
    <source>
        <strain evidence="3">zdho120</strain>
    </source>
</reference>
<sequence>MTPKQASIPPSLGLFDSTREERIYEVRDKLLSSSYAMGNPAFNVGTAVVNVLTAVIIYHYPTMAKVNPTGPAIRLVEQCVMPSRVTLTEILLWPQHLAQQAIAFQAKTAKEDRLPQNKAALDHHRALIEKLLDINSHLEVQLSSLEDMHNKTLQGTSQDKDDQQKKRPAEPTKYVPVKKCRCSETKPLINTWFEWSKKSGSKQIIAFMNLFLPNGYALDKKADNYKDQAKQVGDGASANLQAYLRENNISSSGSSAILKVLRKFHFRGAFNDRIPCQRRITCIFCIYPTRAMGLEELASQGDSSACFKKFLKTEIFGMYLAFNEGKQGKPLARNCGGAGSAKFLRMLVPACHYAQDTDYRRRYSC</sequence>
<evidence type="ECO:0000256" key="1">
    <source>
        <dbReference type="SAM" id="MobiDB-lite"/>
    </source>
</evidence>
<evidence type="ECO:0000313" key="3">
    <source>
        <dbReference type="Proteomes" id="UP000198211"/>
    </source>
</evidence>
<accession>A0A225WR85</accession>
<name>A0A225WR85_9STRA</name>
<gene>
    <name evidence="2" type="ORF">PHMEG_0005538</name>
</gene>
<feature type="region of interest" description="Disordered" evidence="1">
    <location>
        <begin position="153"/>
        <end position="173"/>
    </location>
</feature>
<organism evidence="2 3">
    <name type="scientific">Phytophthora megakarya</name>
    <dbReference type="NCBI Taxonomy" id="4795"/>
    <lineage>
        <taxon>Eukaryota</taxon>
        <taxon>Sar</taxon>
        <taxon>Stramenopiles</taxon>
        <taxon>Oomycota</taxon>
        <taxon>Peronosporomycetes</taxon>
        <taxon>Peronosporales</taxon>
        <taxon>Peronosporaceae</taxon>
        <taxon>Phytophthora</taxon>
    </lineage>
</organism>
<keyword evidence="3" id="KW-1185">Reference proteome</keyword>
<proteinExistence type="predicted"/>
<protein>
    <submittedName>
        <fullName evidence="2">Uncharacterized protein</fullName>
    </submittedName>
</protein>
<feature type="compositionally biased region" description="Basic and acidic residues" evidence="1">
    <location>
        <begin position="158"/>
        <end position="170"/>
    </location>
</feature>
<dbReference type="STRING" id="4795.A0A225WR85"/>
<dbReference type="EMBL" id="NBNE01000361">
    <property type="protein sequence ID" value="OWZ20091.1"/>
    <property type="molecule type" value="Genomic_DNA"/>
</dbReference>
<comment type="caution">
    <text evidence="2">The sequence shown here is derived from an EMBL/GenBank/DDBJ whole genome shotgun (WGS) entry which is preliminary data.</text>
</comment>